<dbReference type="EMBL" id="UINC01017229">
    <property type="protein sequence ID" value="SVA71142.1"/>
    <property type="molecule type" value="Genomic_DNA"/>
</dbReference>
<evidence type="ECO:0000256" key="9">
    <source>
        <dbReference type="SAM" id="Phobius"/>
    </source>
</evidence>
<dbReference type="InterPro" id="IPR050901">
    <property type="entry name" value="BP-dep_ABC_trans_perm"/>
</dbReference>
<feature type="transmembrane region" description="Helical" evidence="9">
    <location>
        <begin position="204"/>
        <end position="227"/>
    </location>
</feature>
<accession>A0A381Y382</accession>
<evidence type="ECO:0000256" key="5">
    <source>
        <dbReference type="ARBA" id="ARBA00022597"/>
    </source>
</evidence>
<evidence type="ECO:0000256" key="4">
    <source>
        <dbReference type="ARBA" id="ARBA00022475"/>
    </source>
</evidence>
<evidence type="ECO:0000256" key="6">
    <source>
        <dbReference type="ARBA" id="ARBA00022692"/>
    </source>
</evidence>
<dbReference type="CDD" id="cd06261">
    <property type="entry name" value="TM_PBP2"/>
    <property type="match status" value="1"/>
</dbReference>
<keyword evidence="5" id="KW-0762">Sugar transport</keyword>
<dbReference type="AlphaFoldDB" id="A0A381Y382"/>
<keyword evidence="7 9" id="KW-1133">Transmembrane helix</keyword>
<evidence type="ECO:0000256" key="2">
    <source>
        <dbReference type="ARBA" id="ARBA00009047"/>
    </source>
</evidence>
<name>A0A381Y382_9ZZZZ</name>
<protein>
    <recommendedName>
        <fullName evidence="10">ABC transmembrane type-1 domain-containing protein</fullName>
    </recommendedName>
</protein>
<dbReference type="SUPFAM" id="SSF161098">
    <property type="entry name" value="MetI-like"/>
    <property type="match status" value="1"/>
</dbReference>
<dbReference type="PANTHER" id="PTHR32243:SF50">
    <property type="entry name" value="MALTOSE_MALTODEXTRIN TRANSPORT SYSTEM PERMEASE PROTEIN MALG"/>
    <property type="match status" value="1"/>
</dbReference>
<comment type="similarity">
    <text evidence="2">Belongs to the binding-protein-dependent transport system permease family. MalFG subfamily.</text>
</comment>
<keyword evidence="8 9" id="KW-0472">Membrane</keyword>
<feature type="domain" description="ABC transmembrane type-1" evidence="10">
    <location>
        <begin position="75"/>
        <end position="268"/>
    </location>
</feature>
<evidence type="ECO:0000259" key="10">
    <source>
        <dbReference type="PROSITE" id="PS50928"/>
    </source>
</evidence>
<gene>
    <name evidence="11" type="ORF">METZ01_LOCUS123996</name>
</gene>
<dbReference type="Gene3D" id="1.10.3720.10">
    <property type="entry name" value="MetI-like"/>
    <property type="match status" value="1"/>
</dbReference>
<keyword evidence="4" id="KW-1003">Cell membrane</keyword>
<proteinExistence type="inferred from homology"/>
<dbReference type="InterPro" id="IPR035906">
    <property type="entry name" value="MetI-like_sf"/>
</dbReference>
<evidence type="ECO:0000256" key="3">
    <source>
        <dbReference type="ARBA" id="ARBA00022448"/>
    </source>
</evidence>
<feature type="transmembrane region" description="Helical" evidence="9">
    <location>
        <begin position="147"/>
        <end position="167"/>
    </location>
</feature>
<feature type="transmembrane region" description="Helical" evidence="9">
    <location>
        <begin position="79"/>
        <end position="103"/>
    </location>
</feature>
<sequence length="282" mass="31661">MKFFYIISKYLAITLWSMFVVAPFLWALSTSFKDFNSVTKKATYIPWLQFEPSLEGWKVLIRSPAKGGVDIIEPYFNSIFVTCSASLISILLGTLAAYALSRFTFKAGFIKNNDITFFFISQRIMPPIVLSIPFFLMLGYLELLDSLFGLILVYIVLLMPIAVWIMVDFFNKVPKEIDETALIDGCNPYQAFIKVVIPNSIPGLIVAGLFCIIFGWIDFFFAFILTFTEVQLLPVKIVALNSSVTPWWSLSASALVSVAPLIVVAFIVERYLSKGDLSGALK</sequence>
<evidence type="ECO:0000256" key="8">
    <source>
        <dbReference type="ARBA" id="ARBA00023136"/>
    </source>
</evidence>
<dbReference type="PANTHER" id="PTHR32243">
    <property type="entry name" value="MALTOSE TRANSPORT SYSTEM PERMEASE-RELATED"/>
    <property type="match status" value="1"/>
</dbReference>
<keyword evidence="6 9" id="KW-0812">Transmembrane</keyword>
<dbReference type="InterPro" id="IPR000515">
    <property type="entry name" value="MetI-like"/>
</dbReference>
<reference evidence="11" key="1">
    <citation type="submission" date="2018-05" db="EMBL/GenBank/DDBJ databases">
        <authorList>
            <person name="Lanie J.A."/>
            <person name="Ng W.-L."/>
            <person name="Kazmierczak K.M."/>
            <person name="Andrzejewski T.M."/>
            <person name="Davidsen T.M."/>
            <person name="Wayne K.J."/>
            <person name="Tettelin H."/>
            <person name="Glass J.I."/>
            <person name="Rusch D."/>
            <person name="Podicherti R."/>
            <person name="Tsui H.-C.T."/>
            <person name="Winkler M.E."/>
        </authorList>
    </citation>
    <scope>NUCLEOTIDE SEQUENCE</scope>
</reference>
<feature type="transmembrane region" description="Helical" evidence="9">
    <location>
        <begin position="124"/>
        <end position="141"/>
    </location>
</feature>
<keyword evidence="3" id="KW-0813">Transport</keyword>
<organism evidence="11">
    <name type="scientific">marine metagenome</name>
    <dbReference type="NCBI Taxonomy" id="408172"/>
    <lineage>
        <taxon>unclassified sequences</taxon>
        <taxon>metagenomes</taxon>
        <taxon>ecological metagenomes</taxon>
    </lineage>
</organism>
<feature type="transmembrane region" description="Helical" evidence="9">
    <location>
        <begin position="247"/>
        <end position="268"/>
    </location>
</feature>
<dbReference type="Pfam" id="PF00528">
    <property type="entry name" value="BPD_transp_1"/>
    <property type="match status" value="1"/>
</dbReference>
<dbReference type="GO" id="GO:0005886">
    <property type="term" value="C:plasma membrane"/>
    <property type="evidence" value="ECO:0007669"/>
    <property type="project" value="UniProtKB-SubCell"/>
</dbReference>
<evidence type="ECO:0000256" key="1">
    <source>
        <dbReference type="ARBA" id="ARBA00004651"/>
    </source>
</evidence>
<dbReference type="GO" id="GO:0055085">
    <property type="term" value="P:transmembrane transport"/>
    <property type="evidence" value="ECO:0007669"/>
    <property type="project" value="InterPro"/>
</dbReference>
<evidence type="ECO:0000313" key="11">
    <source>
        <dbReference type="EMBL" id="SVA71142.1"/>
    </source>
</evidence>
<evidence type="ECO:0000256" key="7">
    <source>
        <dbReference type="ARBA" id="ARBA00022989"/>
    </source>
</evidence>
<feature type="transmembrane region" description="Helical" evidence="9">
    <location>
        <begin position="7"/>
        <end position="28"/>
    </location>
</feature>
<dbReference type="PROSITE" id="PS50928">
    <property type="entry name" value="ABC_TM1"/>
    <property type="match status" value="1"/>
</dbReference>
<comment type="subcellular location">
    <subcellularLocation>
        <location evidence="1">Cell membrane</location>
        <topology evidence="1">Multi-pass membrane protein</topology>
    </subcellularLocation>
</comment>